<dbReference type="GO" id="GO:0007265">
    <property type="term" value="P:Ras protein signal transduction"/>
    <property type="evidence" value="ECO:0000318"/>
    <property type="project" value="GO_Central"/>
</dbReference>
<dbReference type="InterPro" id="IPR008937">
    <property type="entry name" value="Ras-like_GEF"/>
</dbReference>
<dbReference type="GO" id="GO:0005085">
    <property type="term" value="F:guanyl-nucleotide exchange factor activity"/>
    <property type="evidence" value="ECO:0000318"/>
    <property type="project" value="GO_Central"/>
</dbReference>
<evidence type="ECO:0000313" key="5">
    <source>
        <dbReference type="Proteomes" id="UP000002281"/>
    </source>
</evidence>
<reference evidence="4" key="2">
    <citation type="submission" date="2025-08" db="UniProtKB">
        <authorList>
            <consortium name="Ensembl"/>
        </authorList>
    </citation>
    <scope>IDENTIFICATION</scope>
    <source>
        <strain evidence="4">Thoroughbred</strain>
    </source>
</reference>
<feature type="compositionally biased region" description="Pro residues" evidence="2">
    <location>
        <begin position="264"/>
        <end position="280"/>
    </location>
</feature>
<sequence length="603" mass="67262">MFSCCLPSCGGSGFRKAKKKSLFSHYRHWLGPHLHHLCLIGRRSTQSCTQEVVEELADGFGYSISLDRGQLHRTTINHLGCSESEDESTLSVTEACRMRALQAGMMQRLSETVLPAFPSRVLCSVITSLCSYSGSSTDHQVLDQLFPRSHLPSILADALTPFGTHGGSLAHCVQDAGRQHHLPNAIYFLLGTWLGQGQDCREPLQFPCWTLQLATLHVSFGGSHVEGHAYLLPGHLEHLKAIEAKQKEPAPKLLPHPEPEPEPEPAPGLEPSPAPAPPPVAELEPASPASDPTGLEEGAPLASAPVPAPELEPTGPWAVTTENQLREEKLNILDFPPWLVAEQLTRMEAELFKKLVPAHCLGSIWSQRDRRDHKYLAPTIRDTVAHTNTLANNVIATCLGALGMTAHDRARMVELWIHVAESPATKRLKDTWGQVSRERSYTFKKWCRGQQHVSKRLFLKEATSVLATAQRGRHGARERRRQQGVIPSLEMIFSYLELLHDETDYYVEEFKFIKDIETVQKAANLYTVQPDEHFGAWFQAVEPLSEEASYSLSCQLEPRYQWPRKIRLFFKDKKSQSSSRPGLNTRPPKKSPVVVADDAPETS</sequence>
<keyword evidence="1" id="KW-0344">Guanine-nucleotide releasing factor</keyword>
<dbReference type="Bgee" id="ENSECAG00000041546">
    <property type="expression patterns" value="Expressed in retina and 21 other cell types or tissues"/>
</dbReference>
<evidence type="ECO:0000259" key="3">
    <source>
        <dbReference type="SMART" id="SM00147"/>
    </source>
</evidence>
<proteinExistence type="predicted"/>
<evidence type="ECO:0000256" key="1">
    <source>
        <dbReference type="ARBA" id="ARBA00022658"/>
    </source>
</evidence>
<dbReference type="SUPFAM" id="SSF48366">
    <property type="entry name" value="Ras GEF"/>
    <property type="match status" value="1"/>
</dbReference>
<dbReference type="Ensembl" id="ENSECAT00000071040.2">
    <property type="protein sequence ID" value="ENSECAP00000053571.2"/>
    <property type="gene ID" value="ENSECAG00000041546.2"/>
</dbReference>
<evidence type="ECO:0000256" key="2">
    <source>
        <dbReference type="SAM" id="MobiDB-lite"/>
    </source>
</evidence>
<dbReference type="PANTHER" id="PTHR23113:SF35">
    <property type="entry name" value="RAL GUANINE NUCLEOTIDE DISSOCIATION STIMULATOR"/>
    <property type="match status" value="1"/>
</dbReference>
<dbReference type="PaxDb" id="9796-ENSECAP00000053571"/>
<dbReference type="InParanoid" id="A0A5F5PYI1"/>
<dbReference type="PANTHER" id="PTHR23113">
    <property type="entry name" value="GUANINE NUCLEOTIDE EXCHANGE FACTOR"/>
    <property type="match status" value="1"/>
</dbReference>
<dbReference type="STRING" id="9796.ENSECAP00000053571"/>
<dbReference type="InterPro" id="IPR023578">
    <property type="entry name" value="Ras_GEF_dom_sf"/>
</dbReference>
<feature type="domain" description="Ras-GEF" evidence="3">
    <location>
        <begin position="332"/>
        <end position="560"/>
    </location>
</feature>
<name>A0A5F5PYI1_HORSE</name>
<dbReference type="AlphaFoldDB" id="A0A5F5PYI1"/>
<accession>A0A5F5PYI1</accession>
<keyword evidence="5" id="KW-1185">Reference proteome</keyword>
<protein>
    <recommendedName>
        <fullName evidence="3">Ras-GEF domain-containing protein</fullName>
    </recommendedName>
</protein>
<reference evidence="4 5" key="1">
    <citation type="journal article" date="2009" name="Science">
        <title>Genome sequence, comparative analysis, and population genetics of the domestic horse.</title>
        <authorList>
            <consortium name="Broad Institute Genome Sequencing Platform"/>
            <consortium name="Broad Institute Whole Genome Assembly Team"/>
            <person name="Wade C.M."/>
            <person name="Giulotto E."/>
            <person name="Sigurdsson S."/>
            <person name="Zoli M."/>
            <person name="Gnerre S."/>
            <person name="Imsland F."/>
            <person name="Lear T.L."/>
            <person name="Adelson D.L."/>
            <person name="Bailey E."/>
            <person name="Bellone R.R."/>
            <person name="Bloecker H."/>
            <person name="Distl O."/>
            <person name="Edgar R.C."/>
            <person name="Garber M."/>
            <person name="Leeb T."/>
            <person name="Mauceli E."/>
            <person name="MacLeod J.N."/>
            <person name="Penedo M.C.T."/>
            <person name="Raison J.M."/>
            <person name="Sharpe T."/>
            <person name="Vogel J."/>
            <person name="Andersson L."/>
            <person name="Antczak D.F."/>
            <person name="Biagi T."/>
            <person name="Binns M.M."/>
            <person name="Chowdhary B.P."/>
            <person name="Coleman S.J."/>
            <person name="Della Valle G."/>
            <person name="Fryc S."/>
            <person name="Guerin G."/>
            <person name="Hasegawa T."/>
            <person name="Hill E.W."/>
            <person name="Jurka J."/>
            <person name="Kiialainen A."/>
            <person name="Lindgren G."/>
            <person name="Liu J."/>
            <person name="Magnani E."/>
            <person name="Mickelson J.R."/>
            <person name="Murray J."/>
            <person name="Nergadze S.G."/>
            <person name="Onofrio R."/>
            <person name="Pedroni S."/>
            <person name="Piras M.F."/>
            <person name="Raudsepp T."/>
            <person name="Rocchi M."/>
            <person name="Roeed K.H."/>
            <person name="Ryder O.A."/>
            <person name="Searle S."/>
            <person name="Skow L."/>
            <person name="Swinburne J.E."/>
            <person name="Syvaenen A.C."/>
            <person name="Tozaki T."/>
            <person name="Valberg S.J."/>
            <person name="Vaudin M."/>
            <person name="White J.R."/>
            <person name="Zody M.C."/>
            <person name="Lander E.S."/>
            <person name="Lindblad-Toh K."/>
        </authorList>
    </citation>
    <scope>NUCLEOTIDE SEQUENCE [LARGE SCALE GENOMIC DNA]</scope>
    <source>
        <strain evidence="4 5">Thoroughbred</strain>
    </source>
</reference>
<dbReference type="GeneTree" id="ENSGT00940000153181"/>
<dbReference type="InterPro" id="IPR001895">
    <property type="entry name" value="RASGEF_cat_dom"/>
</dbReference>
<dbReference type="Gene3D" id="1.20.870.10">
    <property type="entry name" value="Son of sevenless (SoS) protein Chain: S domain 1"/>
    <property type="match status" value="1"/>
</dbReference>
<evidence type="ECO:0000313" key="4">
    <source>
        <dbReference type="Ensembl" id="ENSECAP00000053571.2"/>
    </source>
</evidence>
<dbReference type="InterPro" id="IPR036964">
    <property type="entry name" value="RASGEF_cat_dom_sf"/>
</dbReference>
<dbReference type="ExpressionAtlas" id="A0A5F5PYI1">
    <property type="expression patterns" value="baseline"/>
</dbReference>
<dbReference type="Pfam" id="PF00617">
    <property type="entry name" value="RasGEF"/>
    <property type="match status" value="1"/>
</dbReference>
<dbReference type="GO" id="GO:0005886">
    <property type="term" value="C:plasma membrane"/>
    <property type="evidence" value="ECO:0000318"/>
    <property type="project" value="GO_Central"/>
</dbReference>
<dbReference type="Proteomes" id="UP000002281">
    <property type="component" value="Chromosome 6"/>
</dbReference>
<dbReference type="SMART" id="SM00147">
    <property type="entry name" value="RasGEF"/>
    <property type="match status" value="1"/>
</dbReference>
<organism evidence="4 5">
    <name type="scientific">Equus caballus</name>
    <name type="common">Horse</name>
    <dbReference type="NCBI Taxonomy" id="9796"/>
    <lineage>
        <taxon>Eukaryota</taxon>
        <taxon>Metazoa</taxon>
        <taxon>Chordata</taxon>
        <taxon>Craniata</taxon>
        <taxon>Vertebrata</taxon>
        <taxon>Euteleostomi</taxon>
        <taxon>Mammalia</taxon>
        <taxon>Eutheria</taxon>
        <taxon>Laurasiatheria</taxon>
        <taxon>Perissodactyla</taxon>
        <taxon>Equidae</taxon>
        <taxon>Equus</taxon>
    </lineage>
</organism>
<feature type="region of interest" description="Disordered" evidence="2">
    <location>
        <begin position="251"/>
        <end position="316"/>
    </location>
</feature>
<dbReference type="Gene3D" id="1.10.840.10">
    <property type="entry name" value="Ras guanine-nucleotide exchange factors catalytic domain"/>
    <property type="match status" value="1"/>
</dbReference>
<feature type="compositionally biased region" description="Low complexity" evidence="2">
    <location>
        <begin position="281"/>
        <end position="290"/>
    </location>
</feature>
<reference evidence="4" key="3">
    <citation type="submission" date="2025-09" db="UniProtKB">
        <authorList>
            <consortium name="Ensembl"/>
        </authorList>
    </citation>
    <scope>IDENTIFICATION</scope>
    <source>
        <strain evidence="4">Thoroughbred</strain>
    </source>
</reference>
<feature type="region of interest" description="Disordered" evidence="2">
    <location>
        <begin position="572"/>
        <end position="603"/>
    </location>
</feature>